<comment type="similarity">
    <text evidence="2">Belongs to the ninjurin family.</text>
</comment>
<evidence type="ECO:0000313" key="10">
    <source>
        <dbReference type="Proteomes" id="UP000008820"/>
    </source>
</evidence>
<dbReference type="GO" id="GO:0042246">
    <property type="term" value="P:tissue regeneration"/>
    <property type="evidence" value="ECO:0007669"/>
    <property type="project" value="InterPro"/>
</dbReference>
<keyword evidence="10" id="KW-1185">Reference proteome</keyword>
<dbReference type="InParanoid" id="A0A1S4F5G7"/>
<dbReference type="VEuPathDB" id="VectorBase:AAEL003727"/>
<reference evidence="9 10" key="1">
    <citation type="submission" date="2017-06" db="EMBL/GenBank/DDBJ databases">
        <title>Aedes aegypti genome working group (AGWG) sequencing and assembly.</title>
        <authorList>
            <consortium name="Aedes aegypti Genome Working Group (AGWG)"/>
            <person name="Matthews B.J."/>
        </authorList>
    </citation>
    <scope>NUCLEOTIDE SEQUENCE [LARGE SCALE GENOMIC DNA]</scope>
    <source>
        <strain evidence="9 10">LVP_AGWG</strain>
    </source>
</reference>
<evidence type="ECO:0000256" key="2">
    <source>
        <dbReference type="ARBA" id="ARBA00008141"/>
    </source>
</evidence>
<evidence type="ECO:0000256" key="1">
    <source>
        <dbReference type="ARBA" id="ARBA00004141"/>
    </source>
</evidence>
<sequence>MDVENNPAESTKVEPTSSNQPPAQPVDPVTGEIIPNINTYQQKKNLAQGMMDLALVSANANQLRYVIESFTRHPYYYFSLLFISVSLIIQIAVGVGLIMNSRYDVNDRREICKANRINDFVTIGIFLITLVNVLISAFGVAPQVD</sequence>
<dbReference type="Proteomes" id="UP000008820">
    <property type="component" value="Chromosome 2"/>
</dbReference>
<proteinExistence type="inferred from homology"/>
<dbReference type="Pfam" id="PF04923">
    <property type="entry name" value="Ninjurin"/>
    <property type="match status" value="1"/>
</dbReference>
<keyword evidence="4" id="KW-0130">Cell adhesion</keyword>
<feature type="transmembrane region" description="Helical" evidence="8">
    <location>
        <begin position="120"/>
        <end position="141"/>
    </location>
</feature>
<evidence type="ECO:0000256" key="7">
    <source>
        <dbReference type="SAM" id="MobiDB-lite"/>
    </source>
</evidence>
<evidence type="ECO:0000256" key="3">
    <source>
        <dbReference type="ARBA" id="ARBA00022692"/>
    </source>
</evidence>
<dbReference type="AlphaFoldDB" id="A0A1S4F5G7"/>
<feature type="transmembrane region" description="Helical" evidence="8">
    <location>
        <begin position="75"/>
        <end position="99"/>
    </location>
</feature>
<dbReference type="OrthoDB" id="6114058at2759"/>
<accession>A0A1S4F5G7</accession>
<feature type="region of interest" description="Disordered" evidence="7">
    <location>
        <begin position="1"/>
        <end position="29"/>
    </location>
</feature>
<feature type="compositionally biased region" description="Polar residues" evidence="7">
    <location>
        <begin position="7"/>
        <end position="21"/>
    </location>
</feature>
<evidence type="ECO:0000313" key="9">
    <source>
        <dbReference type="EnsemblMetazoa" id="AAEL003727-PA"/>
    </source>
</evidence>
<reference evidence="9" key="2">
    <citation type="submission" date="2020-05" db="UniProtKB">
        <authorList>
            <consortium name="EnsemblMetazoa"/>
        </authorList>
    </citation>
    <scope>IDENTIFICATION</scope>
    <source>
        <strain evidence="9">LVP_AGWG</strain>
    </source>
</reference>
<dbReference type="PANTHER" id="PTHR12316">
    <property type="entry name" value="NINJURIN-RELATED"/>
    <property type="match status" value="1"/>
</dbReference>
<protein>
    <submittedName>
        <fullName evidence="9">Uncharacterized protein</fullName>
    </submittedName>
</protein>
<evidence type="ECO:0000256" key="6">
    <source>
        <dbReference type="ARBA" id="ARBA00023136"/>
    </source>
</evidence>
<name>A0A1S4F5G7_AEDAE</name>
<dbReference type="EnsemblMetazoa" id="AAEL003727-RA">
    <property type="protein sequence ID" value="AAEL003727-PA"/>
    <property type="gene ID" value="AAEL003727"/>
</dbReference>
<dbReference type="InterPro" id="IPR007007">
    <property type="entry name" value="Ninjurin"/>
</dbReference>
<comment type="subcellular location">
    <subcellularLocation>
        <location evidence="1">Membrane</location>
        <topology evidence="1">Multi-pass membrane protein</topology>
    </subcellularLocation>
</comment>
<evidence type="ECO:0000256" key="5">
    <source>
        <dbReference type="ARBA" id="ARBA00022989"/>
    </source>
</evidence>
<dbReference type="GO" id="GO:0016020">
    <property type="term" value="C:membrane"/>
    <property type="evidence" value="ECO:0007669"/>
    <property type="project" value="UniProtKB-SubCell"/>
</dbReference>
<evidence type="ECO:0000256" key="8">
    <source>
        <dbReference type="SAM" id="Phobius"/>
    </source>
</evidence>
<evidence type="ECO:0000256" key="4">
    <source>
        <dbReference type="ARBA" id="ARBA00022889"/>
    </source>
</evidence>
<keyword evidence="6 8" id="KW-0472">Membrane</keyword>
<keyword evidence="5 8" id="KW-1133">Transmembrane helix</keyword>
<keyword evidence="3 8" id="KW-0812">Transmembrane</keyword>
<organism evidence="9 10">
    <name type="scientific">Aedes aegypti</name>
    <name type="common">Yellowfever mosquito</name>
    <name type="synonym">Culex aegypti</name>
    <dbReference type="NCBI Taxonomy" id="7159"/>
    <lineage>
        <taxon>Eukaryota</taxon>
        <taxon>Metazoa</taxon>
        <taxon>Ecdysozoa</taxon>
        <taxon>Arthropoda</taxon>
        <taxon>Hexapoda</taxon>
        <taxon>Insecta</taxon>
        <taxon>Pterygota</taxon>
        <taxon>Neoptera</taxon>
        <taxon>Endopterygota</taxon>
        <taxon>Diptera</taxon>
        <taxon>Nematocera</taxon>
        <taxon>Culicoidea</taxon>
        <taxon>Culicidae</taxon>
        <taxon>Culicinae</taxon>
        <taxon>Aedini</taxon>
        <taxon>Aedes</taxon>
        <taxon>Stegomyia</taxon>
    </lineage>
</organism>
<dbReference type="GO" id="GO:0007155">
    <property type="term" value="P:cell adhesion"/>
    <property type="evidence" value="ECO:0007669"/>
    <property type="project" value="UniProtKB-KW"/>
</dbReference>
<gene>
    <name evidence="9" type="primary">5578863</name>
</gene>
<dbReference type="PANTHER" id="PTHR12316:SF20">
    <property type="entry name" value="NINJURIN-A"/>
    <property type="match status" value="1"/>
</dbReference>